<dbReference type="RefSeq" id="WP_165227749.1">
    <property type="nucleotide sequence ID" value="NZ_CP049257.1"/>
</dbReference>
<sequence length="226" mass="23685">MEPRERILDAASALLAEGGRDAVSTRAVSARAGVQAPTIYRLFGDKRGLLDEVAAAGYASYVADKLRRPASDDPVADLRRGWDLHVAFALANPALYVLMTEPRPEGRAPEQLEGMAYLEAMFARIAAAGRLALPEELALQVFGAAGNGAALMLLSLPPERRDPAVSHHVRDATIAAITTDTPAVSEPGPAAAAVTLRAGLGDVAVLSATEKALLAEWLDRIASAEG</sequence>
<evidence type="ECO:0000256" key="2">
    <source>
        <dbReference type="ARBA" id="ARBA00023125"/>
    </source>
</evidence>
<keyword evidence="3" id="KW-0804">Transcription</keyword>
<gene>
    <name evidence="6" type="ORF">G5V58_00335</name>
</gene>
<reference evidence="6 7" key="1">
    <citation type="submission" date="2020-02" db="EMBL/GenBank/DDBJ databases">
        <title>Full genome sequence of Nocardioides sp. R-3366.</title>
        <authorList>
            <person name="Im W.-T."/>
        </authorList>
    </citation>
    <scope>NUCLEOTIDE SEQUENCE [LARGE SCALE GENOMIC DNA]</scope>
    <source>
        <strain evidence="6 7">R-3366</strain>
    </source>
</reference>
<dbReference type="AlphaFoldDB" id="A0A6G6W8E3"/>
<dbReference type="InterPro" id="IPR001647">
    <property type="entry name" value="HTH_TetR"/>
</dbReference>
<dbReference type="InterPro" id="IPR050109">
    <property type="entry name" value="HTH-type_TetR-like_transc_reg"/>
</dbReference>
<dbReference type="Pfam" id="PF00440">
    <property type="entry name" value="TetR_N"/>
    <property type="match status" value="1"/>
</dbReference>
<feature type="DNA-binding region" description="H-T-H motif" evidence="4">
    <location>
        <begin position="24"/>
        <end position="43"/>
    </location>
</feature>
<organism evidence="6 7">
    <name type="scientific">Nocardioides anomalus</name>
    <dbReference type="NCBI Taxonomy" id="2712223"/>
    <lineage>
        <taxon>Bacteria</taxon>
        <taxon>Bacillati</taxon>
        <taxon>Actinomycetota</taxon>
        <taxon>Actinomycetes</taxon>
        <taxon>Propionibacteriales</taxon>
        <taxon>Nocardioidaceae</taxon>
        <taxon>Nocardioides</taxon>
    </lineage>
</organism>
<dbReference type="PANTHER" id="PTHR30055">
    <property type="entry name" value="HTH-TYPE TRANSCRIPTIONAL REGULATOR RUTR"/>
    <property type="match status" value="1"/>
</dbReference>
<keyword evidence="1" id="KW-0805">Transcription regulation</keyword>
<keyword evidence="7" id="KW-1185">Reference proteome</keyword>
<evidence type="ECO:0000256" key="1">
    <source>
        <dbReference type="ARBA" id="ARBA00023015"/>
    </source>
</evidence>
<dbReference type="SUPFAM" id="SSF46689">
    <property type="entry name" value="Homeodomain-like"/>
    <property type="match status" value="1"/>
</dbReference>
<dbReference type="InterPro" id="IPR009057">
    <property type="entry name" value="Homeodomain-like_sf"/>
</dbReference>
<dbReference type="Gene3D" id="1.10.357.10">
    <property type="entry name" value="Tetracycline Repressor, domain 2"/>
    <property type="match status" value="1"/>
</dbReference>
<dbReference type="KEGG" id="nano:G5V58_00335"/>
<keyword evidence="2 4" id="KW-0238">DNA-binding</keyword>
<dbReference type="PROSITE" id="PS50977">
    <property type="entry name" value="HTH_TETR_2"/>
    <property type="match status" value="1"/>
</dbReference>
<evidence type="ECO:0000313" key="7">
    <source>
        <dbReference type="Proteomes" id="UP000502996"/>
    </source>
</evidence>
<evidence type="ECO:0000259" key="5">
    <source>
        <dbReference type="PROSITE" id="PS50977"/>
    </source>
</evidence>
<dbReference type="GO" id="GO:0000976">
    <property type="term" value="F:transcription cis-regulatory region binding"/>
    <property type="evidence" value="ECO:0007669"/>
    <property type="project" value="TreeGrafter"/>
</dbReference>
<dbReference type="Proteomes" id="UP000502996">
    <property type="component" value="Chromosome"/>
</dbReference>
<dbReference type="EMBL" id="CP049257">
    <property type="protein sequence ID" value="QIG41423.1"/>
    <property type="molecule type" value="Genomic_DNA"/>
</dbReference>
<evidence type="ECO:0000313" key="6">
    <source>
        <dbReference type="EMBL" id="QIG41423.1"/>
    </source>
</evidence>
<dbReference type="GO" id="GO:0003700">
    <property type="term" value="F:DNA-binding transcription factor activity"/>
    <property type="evidence" value="ECO:0007669"/>
    <property type="project" value="TreeGrafter"/>
</dbReference>
<name>A0A6G6W8E3_9ACTN</name>
<dbReference type="PANTHER" id="PTHR30055:SF234">
    <property type="entry name" value="HTH-TYPE TRANSCRIPTIONAL REGULATOR BETI"/>
    <property type="match status" value="1"/>
</dbReference>
<accession>A0A6G6W8E3</accession>
<protein>
    <submittedName>
        <fullName evidence="6">TetR/AcrR family transcriptional regulator</fullName>
    </submittedName>
</protein>
<dbReference type="PRINTS" id="PR00455">
    <property type="entry name" value="HTHTETR"/>
</dbReference>
<evidence type="ECO:0000256" key="3">
    <source>
        <dbReference type="ARBA" id="ARBA00023163"/>
    </source>
</evidence>
<evidence type="ECO:0000256" key="4">
    <source>
        <dbReference type="PROSITE-ProRule" id="PRU00335"/>
    </source>
</evidence>
<feature type="domain" description="HTH tetR-type" evidence="5">
    <location>
        <begin position="1"/>
        <end position="61"/>
    </location>
</feature>
<proteinExistence type="predicted"/>